<gene>
    <name evidence="2" type="ORF">ACD_80C00089G0007</name>
</gene>
<proteinExistence type="predicted"/>
<accession>K1YIS2</accession>
<keyword evidence="1" id="KW-0472">Membrane</keyword>
<organism evidence="2">
    <name type="scientific">uncultured bacterium</name>
    <name type="common">gcode 4</name>
    <dbReference type="NCBI Taxonomy" id="1234023"/>
    <lineage>
        <taxon>Bacteria</taxon>
        <taxon>environmental samples</taxon>
    </lineage>
</organism>
<sequence>MEEYQKENKRVNKVRIKMLTWLCLVNLILILTAILDFRKVILLVCISAIAYGPIKQLIDCYIQGVISDIQMIFWCVFGCMIIAGIFDLITYANLS</sequence>
<feature type="transmembrane region" description="Helical" evidence="1">
    <location>
        <begin position="71"/>
        <end position="94"/>
    </location>
</feature>
<feature type="transmembrane region" description="Helical" evidence="1">
    <location>
        <begin position="21"/>
        <end position="51"/>
    </location>
</feature>
<reference evidence="2" key="1">
    <citation type="journal article" date="2012" name="Science">
        <title>Fermentation, hydrogen, and sulfur metabolism in multiple uncultivated bacterial phyla.</title>
        <authorList>
            <person name="Wrighton K.C."/>
            <person name="Thomas B.C."/>
            <person name="Sharon I."/>
            <person name="Miller C.S."/>
            <person name="Castelle C.J."/>
            <person name="VerBerkmoes N.C."/>
            <person name="Wilkins M.J."/>
            <person name="Hettich R.L."/>
            <person name="Lipton M.S."/>
            <person name="Williams K.H."/>
            <person name="Long P.E."/>
            <person name="Banfield J.F."/>
        </authorList>
    </citation>
    <scope>NUCLEOTIDE SEQUENCE [LARGE SCALE GENOMIC DNA]</scope>
</reference>
<dbReference type="EMBL" id="AMFJ01036096">
    <property type="protein sequence ID" value="EKD25284.1"/>
    <property type="molecule type" value="Genomic_DNA"/>
</dbReference>
<evidence type="ECO:0000313" key="2">
    <source>
        <dbReference type="EMBL" id="EKD25284.1"/>
    </source>
</evidence>
<dbReference type="AlphaFoldDB" id="K1YIS2"/>
<evidence type="ECO:0000256" key="1">
    <source>
        <dbReference type="SAM" id="Phobius"/>
    </source>
</evidence>
<protein>
    <submittedName>
        <fullName evidence="2">Uncharacterized protein</fullName>
    </submittedName>
</protein>
<name>K1YIS2_9BACT</name>
<comment type="caution">
    <text evidence="2">The sequence shown here is derived from an EMBL/GenBank/DDBJ whole genome shotgun (WGS) entry which is preliminary data.</text>
</comment>
<keyword evidence="1" id="KW-1133">Transmembrane helix</keyword>
<keyword evidence="1" id="KW-0812">Transmembrane</keyword>